<dbReference type="RefSeq" id="WP_161111989.1">
    <property type="nucleotide sequence ID" value="NZ_WWHY01000001.1"/>
</dbReference>
<protein>
    <submittedName>
        <fullName evidence="2">ABC transporter permease</fullName>
    </submittedName>
</protein>
<dbReference type="EMBL" id="WWHY01000001">
    <property type="protein sequence ID" value="MYR35284.1"/>
    <property type="molecule type" value="Genomic_DNA"/>
</dbReference>
<evidence type="ECO:0000313" key="3">
    <source>
        <dbReference type="Proteomes" id="UP000467124"/>
    </source>
</evidence>
<feature type="transmembrane region" description="Helical" evidence="1">
    <location>
        <begin position="116"/>
        <end position="142"/>
    </location>
</feature>
<name>A0A7K2IZN1_9ACTN</name>
<evidence type="ECO:0000313" key="2">
    <source>
        <dbReference type="EMBL" id="MYR35284.1"/>
    </source>
</evidence>
<keyword evidence="1" id="KW-0812">Transmembrane</keyword>
<proteinExistence type="predicted"/>
<feature type="transmembrane region" description="Helical" evidence="1">
    <location>
        <begin position="162"/>
        <end position="183"/>
    </location>
</feature>
<gene>
    <name evidence="2" type="ORF">GTW20_24225</name>
</gene>
<comment type="caution">
    <text evidence="2">The sequence shown here is derived from an EMBL/GenBank/DDBJ whole genome shotgun (WGS) entry which is preliminary data.</text>
</comment>
<organism evidence="2 3">
    <name type="scientific">Nocardiopsis alba</name>
    <dbReference type="NCBI Taxonomy" id="53437"/>
    <lineage>
        <taxon>Bacteria</taxon>
        <taxon>Bacillati</taxon>
        <taxon>Actinomycetota</taxon>
        <taxon>Actinomycetes</taxon>
        <taxon>Streptosporangiales</taxon>
        <taxon>Nocardiopsidaceae</taxon>
        <taxon>Nocardiopsis</taxon>
    </lineage>
</organism>
<feature type="transmembrane region" description="Helical" evidence="1">
    <location>
        <begin position="72"/>
        <end position="95"/>
    </location>
</feature>
<evidence type="ECO:0000256" key="1">
    <source>
        <dbReference type="SAM" id="Phobius"/>
    </source>
</evidence>
<feature type="transmembrane region" description="Helical" evidence="1">
    <location>
        <begin position="242"/>
        <end position="263"/>
    </location>
</feature>
<feature type="transmembrane region" description="Helical" evidence="1">
    <location>
        <begin position="190"/>
        <end position="216"/>
    </location>
</feature>
<keyword evidence="1" id="KW-1133">Transmembrane helix</keyword>
<dbReference type="Proteomes" id="UP000467124">
    <property type="component" value="Unassembled WGS sequence"/>
</dbReference>
<keyword evidence="1" id="KW-0472">Membrane</keyword>
<dbReference type="AlphaFoldDB" id="A0A7K2IZN1"/>
<reference evidence="2 3" key="1">
    <citation type="journal article" date="2019" name="Nat. Commun.">
        <title>The antimicrobial potential of Streptomyces from insect microbiomes.</title>
        <authorList>
            <person name="Chevrette M.G."/>
            <person name="Carlson C.M."/>
            <person name="Ortega H.E."/>
            <person name="Thomas C."/>
            <person name="Ananiev G.E."/>
            <person name="Barns K.J."/>
            <person name="Book A.J."/>
            <person name="Cagnazzo J."/>
            <person name="Carlos C."/>
            <person name="Flanigan W."/>
            <person name="Grubbs K.J."/>
            <person name="Horn H.A."/>
            <person name="Hoffmann F.M."/>
            <person name="Klassen J.L."/>
            <person name="Knack J.J."/>
            <person name="Lewin G.R."/>
            <person name="McDonald B.R."/>
            <person name="Muller L."/>
            <person name="Melo W.G.P."/>
            <person name="Pinto-Tomas A.A."/>
            <person name="Schmitz A."/>
            <person name="Wendt-Pienkowski E."/>
            <person name="Wildman S."/>
            <person name="Zhao M."/>
            <person name="Zhang F."/>
            <person name="Bugni T.S."/>
            <person name="Andes D.R."/>
            <person name="Pupo M.T."/>
            <person name="Currie C.R."/>
        </authorList>
    </citation>
    <scope>NUCLEOTIDE SEQUENCE [LARGE SCALE GENOMIC DNA]</scope>
    <source>
        <strain evidence="2 3">SID5840</strain>
    </source>
</reference>
<accession>A0A7K2IZN1</accession>
<sequence>MTLALRHRPLLGAVSAEWVRLRSVRSTWVGLAAALALTLLVAPGTALALATNMDNGLVPAVEIPASEAALNAIVWAAQFAVVGVAVVFVTAEYVNGAVHFSLQAVPVRRRLLAAKAIVLSTVVAAAAVVMTVAGTLLAHALLSHPLLGDHGTLKLSDAVPDVLRAIVHLVTIALIGLGFGAALRSTATALGAVFLLILGLPAILVMTGADVLLPYLPLVGGISLMDGALIMGPPPEATGSPLSGLVVLMSWAICALTVGTLVLEHRDA</sequence>